<name>A0A0B6WU55_9BACT</name>
<evidence type="ECO:0000313" key="2">
    <source>
        <dbReference type="EMBL" id="CDM64546.1"/>
    </source>
</evidence>
<dbReference type="Proteomes" id="UP000031518">
    <property type="component" value="Unassembled WGS sequence"/>
</dbReference>
<reference evidence="2 3" key="2">
    <citation type="submission" date="2015-01" db="EMBL/GenBank/DDBJ databases">
        <title>Complete genome sequence of Pyrinomonas methylaliphatogenes type strain K22T.</title>
        <authorList>
            <person name="Lee K.C.Y."/>
            <person name="Power J.F."/>
            <person name="Dunfield P.F."/>
            <person name="Morgan X.C."/>
            <person name="Huttenhower C."/>
            <person name="Stott M.B."/>
        </authorList>
    </citation>
    <scope>NUCLEOTIDE SEQUENCE [LARGE SCALE GENOMIC DNA]</scope>
    <source>
        <strain evidence="2 3">K22</strain>
    </source>
</reference>
<feature type="signal peptide" evidence="1">
    <location>
        <begin position="1"/>
        <end position="21"/>
    </location>
</feature>
<evidence type="ECO:0008006" key="4">
    <source>
        <dbReference type="Google" id="ProtNLM"/>
    </source>
</evidence>
<proteinExistence type="predicted"/>
<keyword evidence="1" id="KW-0732">Signal</keyword>
<evidence type="ECO:0000313" key="3">
    <source>
        <dbReference type="Proteomes" id="UP000031518"/>
    </source>
</evidence>
<reference evidence="2 3" key="1">
    <citation type="submission" date="2013-12" db="EMBL/GenBank/DDBJ databases">
        <authorList>
            <person name="Stott M."/>
        </authorList>
    </citation>
    <scope>NUCLEOTIDE SEQUENCE [LARGE SCALE GENOMIC DNA]</scope>
    <source>
        <strain evidence="2 3">K22</strain>
    </source>
</reference>
<feature type="chain" id="PRO_5002110818" description="Outer membrane lipoprotein-sorting protein" evidence="1">
    <location>
        <begin position="22"/>
        <end position="272"/>
    </location>
</feature>
<dbReference type="STRING" id="454194.PYK22_00540"/>
<gene>
    <name evidence="2" type="ORF">PYK22_00540</name>
</gene>
<dbReference type="EMBL" id="CBXV010000002">
    <property type="protein sequence ID" value="CDM64546.1"/>
    <property type="molecule type" value="Genomic_DNA"/>
</dbReference>
<dbReference type="RefSeq" id="WP_041974069.1">
    <property type="nucleotide sequence ID" value="NZ_CBXV010000002.1"/>
</dbReference>
<evidence type="ECO:0000256" key="1">
    <source>
        <dbReference type="SAM" id="SignalP"/>
    </source>
</evidence>
<protein>
    <recommendedName>
        <fullName evidence="4">Outer membrane lipoprotein-sorting protein</fullName>
    </recommendedName>
</protein>
<keyword evidence="3" id="KW-1185">Reference proteome</keyword>
<sequence length="272" mass="30934" precursor="true">MRAKRCDAILFIALLLLPSLARPANELSGSVPAQTSDRPASGRAEQIIERATKALGGNAYLNVRSITSRGRYTPYQDGKPTLPVAFVDYLVYPDRERTEFRASEGRIIQTNVGASGWIYDGAARTLRDMKPDQIEDFKRAMRTSYDNLLHGWWRREGASLSYVGRREAGLAQRNEVVRLTYPDGFNVEFEFDAKSGLPAKAVYRRKDEKGEETTEEDRFLRFLEIEGVMFPFVIDHYRNGVQTSRVNYDEVQFNRPIPDALFARPADARAVK</sequence>
<accession>A0A0B6WU55</accession>
<dbReference type="AlphaFoldDB" id="A0A0B6WU55"/>
<organism evidence="2 3">
    <name type="scientific">Pyrinomonas methylaliphatogenes</name>
    <dbReference type="NCBI Taxonomy" id="454194"/>
    <lineage>
        <taxon>Bacteria</taxon>
        <taxon>Pseudomonadati</taxon>
        <taxon>Acidobacteriota</taxon>
        <taxon>Blastocatellia</taxon>
        <taxon>Blastocatellales</taxon>
        <taxon>Pyrinomonadaceae</taxon>
        <taxon>Pyrinomonas</taxon>
    </lineage>
</organism>